<dbReference type="Pfam" id="PF06119">
    <property type="entry name" value="NIDO"/>
    <property type="match status" value="1"/>
</dbReference>
<dbReference type="SUPFAM" id="SSF52743">
    <property type="entry name" value="Subtilisin-like"/>
    <property type="match status" value="1"/>
</dbReference>
<dbReference type="GO" id="GO:0005802">
    <property type="term" value="C:trans-Golgi network"/>
    <property type="evidence" value="ECO:0007669"/>
    <property type="project" value="TreeGrafter"/>
</dbReference>
<keyword evidence="5" id="KW-1015">Disulfide bond</keyword>
<reference evidence="8" key="1">
    <citation type="submission" date="2023-03" db="EMBL/GenBank/DDBJ databases">
        <authorList>
            <person name="Steffen K."/>
            <person name="Cardenas P."/>
        </authorList>
    </citation>
    <scope>NUCLEOTIDE SEQUENCE</scope>
</reference>
<dbReference type="GO" id="GO:0016485">
    <property type="term" value="P:protein processing"/>
    <property type="evidence" value="ECO:0007669"/>
    <property type="project" value="TreeGrafter"/>
</dbReference>
<evidence type="ECO:0000256" key="1">
    <source>
        <dbReference type="ARBA" id="ARBA00022670"/>
    </source>
</evidence>
<evidence type="ECO:0000256" key="5">
    <source>
        <dbReference type="ARBA" id="ARBA00023157"/>
    </source>
</evidence>
<sequence length="814" mass="89594">MVAAYVTDTYRNPAVVSVICLYSKTWLSHKTLKRTVDTGGNRCRLDFGGTSSATPMVSGAIALALEANPSLTWRDVQYLIVYTANPRKTPAPRTLNRTGLTVSRQYGFGVLDIEALVTRARHWINVPPQIEDKITDIAQQQILDNISYSGTVTYNGPIQYLEHVVVRISVAVLEDFKRGDLQIELTSPSGTLSILLMPRPNDALPSQSGYSDWPFMSVMFWGENPTGQWTLNIKTGDVSSGANVTNVVFQFYGVFQVPEAVANIPDQCHSDCRRGCAREGSNFCDSCVNLRNAYTLECINECPPGYTERNRYCYDASLPLKECNSPLKSKEGTRFTPGYEPIGCQEGGIDTCCADTDKDCNLFYPDHQCFCDDVCHNFDDCCGDVDQIGCTEQNVTHFPYIELGVTPGIETQHAVEKPMDVDFPYYLSLEETVSVGPDGYFNFGTDLSSLVGPFSSTGSIPGSASYEVHRGALSQNVLSQASSIVNANEATNFYAKWVLLATWETYAENNKTNTFQGMLATDFISSYTVFTYNCRDMSFSPPIGTSIIGFYHNDFPSLEINHGATRREKPHLIACINQPSSPWVNVVYGLSADDSLVDECEMDNGGCEQICTDTFLSFGCSCTYGYVLNSDGVSCSEEPVELEFTGDTPMVTGSNISVMIHVSPARPLRCQLITRGASGMPIRTAEDKCSSGEVVFQNVPAGEHRVRVIAGNGDAVIRSFIVLMPDSPHFCSLNAINRGITKHHYNGTVSSYTIEWRAIGDSVGFLCDFGIPEYAEKCSSPYTFSAEDGVTRVKVLPDPEKCRGMRSPFVFRLD</sequence>
<dbReference type="Gene3D" id="2.10.25.10">
    <property type="entry name" value="Laminin"/>
    <property type="match status" value="1"/>
</dbReference>
<evidence type="ECO:0000256" key="6">
    <source>
        <dbReference type="PROSITE-ProRule" id="PRU01240"/>
    </source>
</evidence>
<dbReference type="InterPro" id="IPR023828">
    <property type="entry name" value="Peptidase_S8_Ser-AS"/>
</dbReference>
<evidence type="ECO:0000256" key="2">
    <source>
        <dbReference type="ARBA" id="ARBA00022685"/>
    </source>
</evidence>
<comment type="caution">
    <text evidence="6">Lacks conserved residue(s) required for the propagation of feature annotation.</text>
</comment>
<protein>
    <submittedName>
        <fullName evidence="8">Furin-like protease 2</fullName>
    </submittedName>
</protein>
<evidence type="ECO:0000313" key="9">
    <source>
        <dbReference type="Proteomes" id="UP001174909"/>
    </source>
</evidence>
<dbReference type="PROSITE" id="PS00138">
    <property type="entry name" value="SUBTILASE_SER"/>
    <property type="match status" value="1"/>
</dbReference>
<name>A0AA35R7Q6_GEOBA</name>
<dbReference type="Gene3D" id="2.60.120.260">
    <property type="entry name" value="Galactose-binding domain-like"/>
    <property type="match status" value="1"/>
</dbReference>
<keyword evidence="1 8" id="KW-0645">Protease</keyword>
<keyword evidence="9" id="KW-1185">Reference proteome</keyword>
<dbReference type="EMBL" id="CASHTH010000595">
    <property type="protein sequence ID" value="CAI8005297.1"/>
    <property type="molecule type" value="Genomic_DNA"/>
</dbReference>
<dbReference type="Gene3D" id="3.40.50.200">
    <property type="entry name" value="Peptidase S8/S53 domain"/>
    <property type="match status" value="1"/>
</dbReference>
<dbReference type="GO" id="GO:0004252">
    <property type="term" value="F:serine-type endopeptidase activity"/>
    <property type="evidence" value="ECO:0007669"/>
    <property type="project" value="InterPro"/>
</dbReference>
<organism evidence="8 9">
    <name type="scientific">Geodia barretti</name>
    <name type="common">Barrett's horny sponge</name>
    <dbReference type="NCBI Taxonomy" id="519541"/>
    <lineage>
        <taxon>Eukaryota</taxon>
        <taxon>Metazoa</taxon>
        <taxon>Porifera</taxon>
        <taxon>Demospongiae</taxon>
        <taxon>Heteroscleromorpha</taxon>
        <taxon>Tetractinellida</taxon>
        <taxon>Astrophorina</taxon>
        <taxon>Geodiidae</taxon>
        <taxon>Geodia</taxon>
    </lineage>
</organism>
<evidence type="ECO:0000313" key="8">
    <source>
        <dbReference type="EMBL" id="CAI8005297.1"/>
    </source>
</evidence>
<dbReference type="InterPro" id="IPR003886">
    <property type="entry name" value="NIDO_dom"/>
</dbReference>
<dbReference type="PANTHER" id="PTHR42884">
    <property type="entry name" value="PROPROTEIN CONVERTASE SUBTILISIN/KEXIN-RELATED"/>
    <property type="match status" value="1"/>
</dbReference>
<proteinExistence type="inferred from homology"/>
<keyword evidence="4" id="KW-0720">Serine protease</keyword>
<comment type="caution">
    <text evidence="8">The sequence shown here is derived from an EMBL/GenBank/DDBJ whole genome shotgun (WGS) entry which is preliminary data.</text>
</comment>
<feature type="domain" description="P/Homo B" evidence="7">
    <location>
        <begin position="125"/>
        <end position="257"/>
    </location>
</feature>
<gene>
    <name evidence="8" type="ORF">GBAR_LOCUS4130</name>
</gene>
<evidence type="ECO:0000256" key="3">
    <source>
        <dbReference type="ARBA" id="ARBA00022801"/>
    </source>
</evidence>
<dbReference type="GO" id="GO:0000139">
    <property type="term" value="C:Golgi membrane"/>
    <property type="evidence" value="ECO:0007669"/>
    <property type="project" value="TreeGrafter"/>
</dbReference>
<dbReference type="Proteomes" id="UP001174909">
    <property type="component" value="Unassembled WGS sequence"/>
</dbReference>
<dbReference type="SMART" id="SM00181">
    <property type="entry name" value="EGF"/>
    <property type="match status" value="2"/>
</dbReference>
<dbReference type="PROSITE" id="PS51829">
    <property type="entry name" value="P_HOMO_B"/>
    <property type="match status" value="1"/>
</dbReference>
<dbReference type="Pfam" id="PF00082">
    <property type="entry name" value="Peptidase_S8"/>
    <property type="match status" value="1"/>
</dbReference>
<dbReference type="Pfam" id="PF01483">
    <property type="entry name" value="P_proprotein"/>
    <property type="match status" value="1"/>
</dbReference>
<evidence type="ECO:0000256" key="4">
    <source>
        <dbReference type="ARBA" id="ARBA00022825"/>
    </source>
</evidence>
<dbReference type="InterPro" id="IPR002884">
    <property type="entry name" value="P_dom"/>
</dbReference>
<dbReference type="GO" id="GO:0007160">
    <property type="term" value="P:cell-matrix adhesion"/>
    <property type="evidence" value="ECO:0007669"/>
    <property type="project" value="InterPro"/>
</dbReference>
<dbReference type="InterPro" id="IPR000209">
    <property type="entry name" value="Peptidase_S8/S53_dom"/>
</dbReference>
<dbReference type="AlphaFoldDB" id="A0AA35R7Q6"/>
<dbReference type="PANTHER" id="PTHR42884:SF23">
    <property type="entry name" value="FURIN-LIKE PROTEASE 2"/>
    <property type="match status" value="1"/>
</dbReference>
<dbReference type="SUPFAM" id="SSF57196">
    <property type="entry name" value="EGF/Laminin"/>
    <property type="match status" value="1"/>
</dbReference>
<accession>A0AA35R7Q6</accession>
<dbReference type="Pfam" id="PF14670">
    <property type="entry name" value="FXa_inhibition"/>
    <property type="match status" value="1"/>
</dbReference>
<evidence type="ECO:0000259" key="7">
    <source>
        <dbReference type="PROSITE" id="PS51829"/>
    </source>
</evidence>
<dbReference type="InterPro" id="IPR008979">
    <property type="entry name" value="Galactose-bd-like_sf"/>
</dbReference>
<dbReference type="PROSITE" id="PS51892">
    <property type="entry name" value="SUBTILASE"/>
    <property type="match status" value="1"/>
</dbReference>
<dbReference type="InterPro" id="IPR036852">
    <property type="entry name" value="Peptidase_S8/S53_dom_sf"/>
</dbReference>
<dbReference type="InterPro" id="IPR000742">
    <property type="entry name" value="EGF"/>
</dbReference>
<comment type="similarity">
    <text evidence="6">Belongs to the peptidase S8 family.</text>
</comment>
<keyword evidence="3" id="KW-0378">Hydrolase</keyword>
<keyword evidence="2" id="KW-0165">Cleavage on pair of basic residues</keyword>
<dbReference type="SUPFAM" id="SSF49785">
    <property type="entry name" value="Galactose-binding domain-like"/>
    <property type="match status" value="1"/>
</dbReference>